<keyword evidence="2" id="KW-0285">Flavoprotein</keyword>
<feature type="domain" description="FAD dependent oxidoreductase" evidence="5">
    <location>
        <begin position="6"/>
        <end position="380"/>
    </location>
</feature>
<proteinExistence type="predicted"/>
<comment type="cofactor">
    <cofactor evidence="1">
        <name>FAD</name>
        <dbReference type="ChEBI" id="CHEBI:57692"/>
    </cofactor>
</comment>
<dbReference type="SUPFAM" id="SSF54373">
    <property type="entry name" value="FAD-linked reductases, C-terminal domain"/>
    <property type="match status" value="1"/>
</dbReference>
<name>A0A4Y3KJW8_9CELL</name>
<evidence type="ECO:0000313" key="7">
    <source>
        <dbReference type="Proteomes" id="UP000320461"/>
    </source>
</evidence>
<dbReference type="GO" id="GO:0008115">
    <property type="term" value="F:sarcosine oxidase activity"/>
    <property type="evidence" value="ECO:0007669"/>
    <property type="project" value="TreeGrafter"/>
</dbReference>
<evidence type="ECO:0000256" key="1">
    <source>
        <dbReference type="ARBA" id="ARBA00001974"/>
    </source>
</evidence>
<organism evidence="6 7">
    <name type="scientific">Cellulomonas gelida</name>
    <dbReference type="NCBI Taxonomy" id="1712"/>
    <lineage>
        <taxon>Bacteria</taxon>
        <taxon>Bacillati</taxon>
        <taxon>Actinomycetota</taxon>
        <taxon>Actinomycetes</taxon>
        <taxon>Micrococcales</taxon>
        <taxon>Cellulomonadaceae</taxon>
        <taxon>Cellulomonas</taxon>
    </lineage>
</organism>
<dbReference type="AlphaFoldDB" id="A0A4Y3KJW8"/>
<evidence type="ECO:0000256" key="4">
    <source>
        <dbReference type="ARBA" id="ARBA00023002"/>
    </source>
</evidence>
<evidence type="ECO:0000256" key="3">
    <source>
        <dbReference type="ARBA" id="ARBA00022827"/>
    </source>
</evidence>
<dbReference type="PANTHER" id="PTHR10961">
    <property type="entry name" value="PEROXISOMAL SARCOSINE OXIDASE"/>
    <property type="match status" value="1"/>
</dbReference>
<dbReference type="InterPro" id="IPR036188">
    <property type="entry name" value="FAD/NAD-bd_sf"/>
</dbReference>
<sequence length="419" mass="44980">MTEHVDHLVVGGGVMGSAAAWQLARRGREVVLLERFGPGHDHGASHGSSRIYRTSYPEPVYLDLAQEALTLWRLLEAESDEALLEVTGGVSHARPDLPTARRTEQIARAFAARGVPFEWLDPAEAARRWPGIRFEGRVLHETATAGRLHADRAVSALQRRAAAHGGDVRHETAVRHLELAGDRVRVVTQRGEILARSVVVAVGAWSAGVLAEVLDDARDPSGPSGRAGRAAADQFLPLVVTQEQPAHFAPRDPAVLAGTAPWPSFTHDPGPDAGFPSGVYGLAAPGEGVKVGFHAVGPRVDPDRRDRTPEPEQLAALRRYVRTWLPGLDPDAYEPVSCTYTTTPDHDFVLDRRGPVVVAAGFSGHGFKFAPAVGRVLADLADLARDRPHATPTATPTVRPDLARFALARFAAARSLVAP</sequence>
<comment type="caution">
    <text evidence="6">The sequence shown here is derived from an EMBL/GenBank/DDBJ whole genome shotgun (WGS) entry which is preliminary data.</text>
</comment>
<dbReference type="Pfam" id="PF01266">
    <property type="entry name" value="DAO"/>
    <property type="match status" value="1"/>
</dbReference>
<dbReference type="Gene3D" id="3.30.9.10">
    <property type="entry name" value="D-Amino Acid Oxidase, subunit A, domain 2"/>
    <property type="match status" value="1"/>
</dbReference>
<dbReference type="InterPro" id="IPR006076">
    <property type="entry name" value="FAD-dep_OxRdtase"/>
</dbReference>
<gene>
    <name evidence="6" type="primary">solA</name>
    <name evidence="6" type="ORF">CGE01nite_15630</name>
</gene>
<evidence type="ECO:0000256" key="2">
    <source>
        <dbReference type="ARBA" id="ARBA00022630"/>
    </source>
</evidence>
<dbReference type="RefSeq" id="WP_141370073.1">
    <property type="nucleotide sequence ID" value="NZ_BJLQ01000013.1"/>
</dbReference>
<dbReference type="GO" id="GO:0050660">
    <property type="term" value="F:flavin adenine dinucleotide binding"/>
    <property type="evidence" value="ECO:0007669"/>
    <property type="project" value="InterPro"/>
</dbReference>
<dbReference type="EMBL" id="BJLQ01000013">
    <property type="protein sequence ID" value="GEA84312.1"/>
    <property type="molecule type" value="Genomic_DNA"/>
</dbReference>
<dbReference type="InterPro" id="IPR045170">
    <property type="entry name" value="MTOX"/>
</dbReference>
<evidence type="ECO:0000313" key="6">
    <source>
        <dbReference type="EMBL" id="GEA84312.1"/>
    </source>
</evidence>
<dbReference type="Gene3D" id="3.50.50.60">
    <property type="entry name" value="FAD/NAD(P)-binding domain"/>
    <property type="match status" value="1"/>
</dbReference>
<dbReference type="PANTHER" id="PTHR10961:SF7">
    <property type="entry name" value="FAD DEPENDENT OXIDOREDUCTASE DOMAIN-CONTAINING PROTEIN"/>
    <property type="match status" value="1"/>
</dbReference>
<keyword evidence="7" id="KW-1185">Reference proteome</keyword>
<reference evidence="6 7" key="1">
    <citation type="submission" date="2019-06" db="EMBL/GenBank/DDBJ databases">
        <title>Whole genome shotgun sequence of Cellulomonas gelida NBRC 3748.</title>
        <authorList>
            <person name="Hosoyama A."/>
            <person name="Uohara A."/>
            <person name="Ohji S."/>
            <person name="Ichikawa N."/>
        </authorList>
    </citation>
    <scope>NUCLEOTIDE SEQUENCE [LARGE SCALE GENOMIC DNA]</scope>
    <source>
        <strain evidence="6 7">NBRC 3748</strain>
    </source>
</reference>
<keyword evidence="3" id="KW-0274">FAD</keyword>
<keyword evidence="4" id="KW-0560">Oxidoreductase</keyword>
<accession>A0A4Y3KJW8</accession>
<evidence type="ECO:0000259" key="5">
    <source>
        <dbReference type="Pfam" id="PF01266"/>
    </source>
</evidence>
<dbReference type="OrthoDB" id="9806257at2"/>
<protein>
    <submittedName>
        <fullName evidence="6">N-methyltryptophan oxidase</fullName>
    </submittedName>
</protein>
<dbReference type="SUPFAM" id="SSF51905">
    <property type="entry name" value="FAD/NAD(P)-binding domain"/>
    <property type="match status" value="1"/>
</dbReference>
<dbReference type="Proteomes" id="UP000320461">
    <property type="component" value="Unassembled WGS sequence"/>
</dbReference>